<dbReference type="RefSeq" id="XP_064670540.1">
    <property type="nucleotide sequence ID" value="XM_064810387.1"/>
</dbReference>
<dbReference type="AlphaFoldDB" id="A0AAN6YSM9"/>
<name>A0AAN6YSM9_9PEZI</name>
<dbReference type="InterPro" id="IPR028889">
    <property type="entry name" value="USP"/>
</dbReference>
<dbReference type="Gene3D" id="3.90.70.10">
    <property type="entry name" value="Cysteine proteinases"/>
    <property type="match status" value="1"/>
</dbReference>
<dbReference type="InterPro" id="IPR038765">
    <property type="entry name" value="Papain-like_cys_pep_sf"/>
</dbReference>
<dbReference type="GO" id="GO:0004843">
    <property type="term" value="F:cysteine-type deubiquitinase activity"/>
    <property type="evidence" value="ECO:0007669"/>
    <property type="project" value="InterPro"/>
</dbReference>
<dbReference type="GO" id="GO:0016579">
    <property type="term" value="P:protein deubiquitination"/>
    <property type="evidence" value="ECO:0007669"/>
    <property type="project" value="InterPro"/>
</dbReference>
<dbReference type="SUPFAM" id="SSF54001">
    <property type="entry name" value="Cysteine proteinases"/>
    <property type="match status" value="1"/>
</dbReference>
<dbReference type="PROSITE" id="PS50235">
    <property type="entry name" value="USP_3"/>
    <property type="match status" value="1"/>
</dbReference>
<reference evidence="3" key="2">
    <citation type="submission" date="2023-05" db="EMBL/GenBank/DDBJ databases">
        <authorList>
            <consortium name="Lawrence Berkeley National Laboratory"/>
            <person name="Steindorff A."/>
            <person name="Hensen N."/>
            <person name="Bonometti L."/>
            <person name="Westerberg I."/>
            <person name="Brannstrom I.O."/>
            <person name="Guillou S."/>
            <person name="Cros-Aarteil S."/>
            <person name="Calhoun S."/>
            <person name="Haridas S."/>
            <person name="Kuo A."/>
            <person name="Mondo S."/>
            <person name="Pangilinan J."/>
            <person name="Riley R."/>
            <person name="Labutti K."/>
            <person name="Andreopoulos B."/>
            <person name="Lipzen A."/>
            <person name="Chen C."/>
            <person name="Yanf M."/>
            <person name="Daum C."/>
            <person name="Ng V."/>
            <person name="Clum A."/>
            <person name="Ohm R."/>
            <person name="Martin F."/>
            <person name="Silar P."/>
            <person name="Natvig D."/>
            <person name="Lalanne C."/>
            <person name="Gautier V."/>
            <person name="Ament-Velasquez S.L."/>
            <person name="Kruys A."/>
            <person name="Hutchinson M.I."/>
            <person name="Powell A.J."/>
            <person name="Barry K."/>
            <person name="Miller A.N."/>
            <person name="Grigoriev I.V."/>
            <person name="Debuchy R."/>
            <person name="Gladieux P."/>
            <person name="Thoren M.H."/>
            <person name="Johannesson H."/>
        </authorList>
    </citation>
    <scope>NUCLEOTIDE SEQUENCE</scope>
    <source>
        <strain evidence="3">CBS 508.74</strain>
    </source>
</reference>
<evidence type="ECO:0000256" key="1">
    <source>
        <dbReference type="SAM" id="MobiDB-lite"/>
    </source>
</evidence>
<organism evidence="3 4">
    <name type="scientific">Canariomyces notabilis</name>
    <dbReference type="NCBI Taxonomy" id="2074819"/>
    <lineage>
        <taxon>Eukaryota</taxon>
        <taxon>Fungi</taxon>
        <taxon>Dikarya</taxon>
        <taxon>Ascomycota</taxon>
        <taxon>Pezizomycotina</taxon>
        <taxon>Sordariomycetes</taxon>
        <taxon>Sordariomycetidae</taxon>
        <taxon>Sordariales</taxon>
        <taxon>Chaetomiaceae</taxon>
        <taxon>Canariomyces</taxon>
    </lineage>
</organism>
<evidence type="ECO:0000313" key="4">
    <source>
        <dbReference type="Proteomes" id="UP001302812"/>
    </source>
</evidence>
<evidence type="ECO:0000313" key="3">
    <source>
        <dbReference type="EMBL" id="KAK4112970.1"/>
    </source>
</evidence>
<comment type="caution">
    <text evidence="3">The sequence shown here is derived from an EMBL/GenBank/DDBJ whole genome shotgun (WGS) entry which is preliminary data.</text>
</comment>
<reference evidence="3" key="1">
    <citation type="journal article" date="2023" name="Mol. Phylogenet. Evol.">
        <title>Genome-scale phylogeny and comparative genomics of the fungal order Sordariales.</title>
        <authorList>
            <person name="Hensen N."/>
            <person name="Bonometti L."/>
            <person name="Westerberg I."/>
            <person name="Brannstrom I.O."/>
            <person name="Guillou S."/>
            <person name="Cros-Aarteil S."/>
            <person name="Calhoun S."/>
            <person name="Haridas S."/>
            <person name="Kuo A."/>
            <person name="Mondo S."/>
            <person name="Pangilinan J."/>
            <person name="Riley R."/>
            <person name="LaButti K."/>
            <person name="Andreopoulos B."/>
            <person name="Lipzen A."/>
            <person name="Chen C."/>
            <person name="Yan M."/>
            <person name="Daum C."/>
            <person name="Ng V."/>
            <person name="Clum A."/>
            <person name="Steindorff A."/>
            <person name="Ohm R.A."/>
            <person name="Martin F."/>
            <person name="Silar P."/>
            <person name="Natvig D.O."/>
            <person name="Lalanne C."/>
            <person name="Gautier V."/>
            <person name="Ament-Velasquez S.L."/>
            <person name="Kruys A."/>
            <person name="Hutchinson M.I."/>
            <person name="Powell A.J."/>
            <person name="Barry K."/>
            <person name="Miller A.N."/>
            <person name="Grigoriev I.V."/>
            <person name="Debuchy R."/>
            <person name="Gladieux P."/>
            <person name="Hiltunen Thoren M."/>
            <person name="Johannesson H."/>
        </authorList>
    </citation>
    <scope>NUCLEOTIDE SEQUENCE</scope>
    <source>
        <strain evidence="3">CBS 508.74</strain>
    </source>
</reference>
<dbReference type="Proteomes" id="UP001302812">
    <property type="component" value="Unassembled WGS sequence"/>
</dbReference>
<dbReference type="Pfam" id="PF00443">
    <property type="entry name" value="UCH"/>
    <property type="match status" value="1"/>
</dbReference>
<gene>
    <name evidence="3" type="ORF">N656DRAFT_636197</name>
</gene>
<dbReference type="EMBL" id="MU853340">
    <property type="protein sequence ID" value="KAK4112970.1"/>
    <property type="molecule type" value="Genomic_DNA"/>
</dbReference>
<accession>A0AAN6YSM9</accession>
<feature type="region of interest" description="Disordered" evidence="1">
    <location>
        <begin position="170"/>
        <end position="189"/>
    </location>
</feature>
<evidence type="ECO:0000259" key="2">
    <source>
        <dbReference type="PROSITE" id="PS50235"/>
    </source>
</evidence>
<dbReference type="InterPro" id="IPR001394">
    <property type="entry name" value="Peptidase_C19_UCH"/>
</dbReference>
<feature type="domain" description="USP" evidence="2">
    <location>
        <begin position="1"/>
        <end position="292"/>
    </location>
</feature>
<feature type="compositionally biased region" description="Polar residues" evidence="1">
    <location>
        <begin position="172"/>
        <end position="189"/>
    </location>
</feature>
<proteinExistence type="predicted"/>
<protein>
    <recommendedName>
        <fullName evidence="2">USP domain-containing protein</fullName>
    </recommendedName>
</protein>
<dbReference type="GeneID" id="89934512"/>
<keyword evidence="4" id="KW-1185">Reference proteome</keyword>
<sequence>MLKPIRENILDDEAVRRASPIGAALHGVFQHLQSSSLPVSVSPLALTRAFGWEDRHLHEAQDILEFWRKLTDLFYRKRLGEGLRSTFWNLFAGQMKTSLRGAGRDRVETFFDLRANTRYIDRTEINTLDESLREYCSEFEGRKADFRMIPPVFMIEIQNMISNPETDMMDTVSPSRCATSQTPKTSRLCSGAQRSRTRACWTSRGASTKTQRTSDLLYQLHGVVVWEEVEPVPRFLLYLRRRVEEQWLLFFNESVTYARESEVFEHNFRLGADSLPRGAPLRVPIFLLYLRVSMLDGLLG</sequence>